<gene>
    <name evidence="2" type="ORF">HID58_080931</name>
</gene>
<dbReference type="EMBL" id="JAGKQM010000018">
    <property type="protein sequence ID" value="KAH0863720.1"/>
    <property type="molecule type" value="Genomic_DNA"/>
</dbReference>
<dbReference type="PANTHER" id="PTHR33696">
    <property type="entry name" value="T22J18.15-RELATED"/>
    <property type="match status" value="1"/>
</dbReference>
<evidence type="ECO:0000313" key="3">
    <source>
        <dbReference type="Proteomes" id="UP000824890"/>
    </source>
</evidence>
<keyword evidence="3" id="KW-1185">Reference proteome</keyword>
<sequence>MSPSHQELDHTSKAKVPFSWELKPGVSRKKNRSGRDQLQWTLTPPPCPHAEYSYKVLQSPLVVCPFTRAFQHGQDIEVRKKDVDPFLEAYRKCLENSPIRISSSMGRKVRADDQNCYATEDKNKSLLLWLWSKYSCKFRTDGWSTVSRFRKSKKRIDSTNIF</sequence>
<protein>
    <submittedName>
        <fullName evidence="2">Uncharacterized protein</fullName>
    </submittedName>
</protein>
<name>A0ABQ7Y6A0_BRANA</name>
<accession>A0ABQ7Y6A0</accession>
<evidence type="ECO:0000313" key="2">
    <source>
        <dbReference type="EMBL" id="KAH0863720.1"/>
    </source>
</evidence>
<feature type="compositionally biased region" description="Basic and acidic residues" evidence="1">
    <location>
        <begin position="1"/>
        <end position="12"/>
    </location>
</feature>
<comment type="caution">
    <text evidence="2">The sequence shown here is derived from an EMBL/GenBank/DDBJ whole genome shotgun (WGS) entry which is preliminary data.</text>
</comment>
<reference evidence="2 3" key="1">
    <citation type="submission" date="2021-05" db="EMBL/GenBank/DDBJ databases">
        <title>Genome Assembly of Synthetic Allotetraploid Brassica napus Reveals Homoeologous Exchanges between Subgenomes.</title>
        <authorList>
            <person name="Davis J.T."/>
        </authorList>
    </citation>
    <scope>NUCLEOTIDE SEQUENCE [LARGE SCALE GENOMIC DNA]</scope>
    <source>
        <strain evidence="3">cv. Da-Ae</strain>
        <tissue evidence="2">Seedling</tissue>
    </source>
</reference>
<dbReference type="PANTHER" id="PTHR33696:SF3">
    <property type="entry name" value="FLZ-TYPE DOMAIN-CONTAINING PROTEIN"/>
    <property type="match status" value="1"/>
</dbReference>
<proteinExistence type="predicted"/>
<feature type="region of interest" description="Disordered" evidence="1">
    <location>
        <begin position="1"/>
        <end position="40"/>
    </location>
</feature>
<evidence type="ECO:0000256" key="1">
    <source>
        <dbReference type="SAM" id="MobiDB-lite"/>
    </source>
</evidence>
<organism evidence="2 3">
    <name type="scientific">Brassica napus</name>
    <name type="common">Rape</name>
    <dbReference type="NCBI Taxonomy" id="3708"/>
    <lineage>
        <taxon>Eukaryota</taxon>
        <taxon>Viridiplantae</taxon>
        <taxon>Streptophyta</taxon>
        <taxon>Embryophyta</taxon>
        <taxon>Tracheophyta</taxon>
        <taxon>Spermatophyta</taxon>
        <taxon>Magnoliopsida</taxon>
        <taxon>eudicotyledons</taxon>
        <taxon>Gunneridae</taxon>
        <taxon>Pentapetalae</taxon>
        <taxon>rosids</taxon>
        <taxon>malvids</taxon>
        <taxon>Brassicales</taxon>
        <taxon>Brassicaceae</taxon>
        <taxon>Brassiceae</taxon>
        <taxon>Brassica</taxon>
    </lineage>
</organism>
<dbReference type="Proteomes" id="UP000824890">
    <property type="component" value="Unassembled WGS sequence"/>
</dbReference>